<dbReference type="Proteomes" id="UP000271098">
    <property type="component" value="Unassembled WGS sequence"/>
</dbReference>
<gene>
    <name evidence="2" type="ORF">GPUH_LOCUS2500</name>
</gene>
<feature type="domain" description="Mon2/Sec7/BIG1-like HUS" evidence="1">
    <location>
        <begin position="7"/>
        <end position="62"/>
    </location>
</feature>
<evidence type="ECO:0000259" key="1">
    <source>
        <dbReference type="Pfam" id="PF12783"/>
    </source>
</evidence>
<protein>
    <submittedName>
        <fullName evidence="4">Sec7_N domain-containing protein</fullName>
    </submittedName>
</protein>
<keyword evidence="3" id="KW-1185">Reference proteome</keyword>
<name>A0A183D1A9_9BILA</name>
<dbReference type="OrthoDB" id="5859289at2759"/>
<dbReference type="WBParaSite" id="GPUH_0000250501-mRNA-1">
    <property type="protein sequence ID" value="GPUH_0000250501-mRNA-1"/>
    <property type="gene ID" value="GPUH_0000250501"/>
</dbReference>
<proteinExistence type="predicted"/>
<evidence type="ECO:0000313" key="3">
    <source>
        <dbReference type="Proteomes" id="UP000271098"/>
    </source>
</evidence>
<evidence type="ECO:0000313" key="2">
    <source>
        <dbReference type="EMBL" id="VDK34603.1"/>
    </source>
</evidence>
<dbReference type="AlphaFoldDB" id="A0A183D1A9"/>
<dbReference type="Pfam" id="PF12783">
    <property type="entry name" value="Sec7-like_HUS"/>
    <property type="match status" value="1"/>
</dbReference>
<reference evidence="4" key="1">
    <citation type="submission" date="2016-06" db="UniProtKB">
        <authorList>
            <consortium name="WormBaseParasite"/>
        </authorList>
    </citation>
    <scope>IDENTIFICATION</scope>
</reference>
<reference evidence="2 3" key="2">
    <citation type="submission" date="2018-11" db="EMBL/GenBank/DDBJ databases">
        <authorList>
            <consortium name="Pathogen Informatics"/>
        </authorList>
    </citation>
    <scope>NUCLEOTIDE SEQUENCE [LARGE SCALE GENOMIC DNA]</scope>
</reference>
<sequence>MSFFQVTECEIFLSLLVKFLESDKLGWQRAIALEVLYRIVVLPDLLIRFCENYDGRPGATKIVQSIMSGFATYVQLSFMRCAASDSPSKDEEQHFDTTSQTMAQAGFLYRGVWMPLYQNIVPRKSLLLDSLEKHEAADLSDGYSLSLTYHCIIACCHSIFEAIESLRARKEKEGSDRMGSLNILAMQHNEQLLQCFTTLITLSCRISHFSGRDALYFALCKASLPPKYLVRVVGVTDTVGLSAAGAAGAVPETAPSLEHFQIGKDCSGGSFFMTVLNSCLRVFSAFVGIYKIENEIEMHFSSDSFAGHKTGLDKFESESAAGQPSQIVAVGIACPTPSLPSNFYNAAVVVCHLTAKNIQVARVLVSSAQANGQYLGDCWHLILASLQHLVWILRMTPSLQGGFRSDGDANDGSSLMTGSPSNSSVLTTAAMADVPVMVCSA</sequence>
<dbReference type="InterPro" id="IPR032691">
    <property type="entry name" value="Mon2/Sec7/BIG1-like_HUS"/>
</dbReference>
<organism evidence="4">
    <name type="scientific">Gongylonema pulchrum</name>
    <dbReference type="NCBI Taxonomy" id="637853"/>
    <lineage>
        <taxon>Eukaryota</taxon>
        <taxon>Metazoa</taxon>
        <taxon>Ecdysozoa</taxon>
        <taxon>Nematoda</taxon>
        <taxon>Chromadorea</taxon>
        <taxon>Rhabditida</taxon>
        <taxon>Spirurina</taxon>
        <taxon>Spiruromorpha</taxon>
        <taxon>Spiruroidea</taxon>
        <taxon>Gongylonematidae</taxon>
        <taxon>Gongylonema</taxon>
    </lineage>
</organism>
<accession>A0A183D1A9</accession>
<dbReference type="EMBL" id="UYRT01003788">
    <property type="protein sequence ID" value="VDK34603.1"/>
    <property type="molecule type" value="Genomic_DNA"/>
</dbReference>
<evidence type="ECO:0000313" key="4">
    <source>
        <dbReference type="WBParaSite" id="GPUH_0000250501-mRNA-1"/>
    </source>
</evidence>